<evidence type="ECO:0000313" key="1">
    <source>
        <dbReference type="EMBL" id="MCC5600359.1"/>
    </source>
</evidence>
<dbReference type="RefSeq" id="WP_229485436.1">
    <property type="nucleotide sequence ID" value="NZ_JAIVFQ010000017.1"/>
</dbReference>
<keyword evidence="2" id="KW-1185">Reference proteome</keyword>
<proteinExistence type="predicted"/>
<sequence length="45" mass="5433">MKLKLDDYRTLLRTLVPVYETLRYRQLENHPYSVFSTRLWATASS</sequence>
<evidence type="ECO:0000313" key="2">
    <source>
        <dbReference type="Proteomes" id="UP001199525"/>
    </source>
</evidence>
<protein>
    <submittedName>
        <fullName evidence="1">Uncharacterized protein</fullName>
    </submittedName>
</protein>
<name>A0ABS8I9J0_9NOSO</name>
<dbReference type="EMBL" id="JAIVFQ010000017">
    <property type="protein sequence ID" value="MCC5600359.1"/>
    <property type="molecule type" value="Genomic_DNA"/>
</dbReference>
<comment type="caution">
    <text evidence="1">The sequence shown here is derived from an EMBL/GenBank/DDBJ whole genome shotgun (WGS) entry which is preliminary data.</text>
</comment>
<gene>
    <name evidence="1" type="ORF">LC586_14290</name>
</gene>
<reference evidence="1 2" key="1">
    <citation type="journal article" date="2021" name="Microorganisms">
        <title>Genome Evolution of Filamentous Cyanobacterium Nostoc Species: From Facultative Symbiosis to Free Living.</title>
        <authorList>
            <person name="Huo D."/>
            <person name="Li H."/>
            <person name="Cai F."/>
            <person name="Guo X."/>
            <person name="Qiao Z."/>
            <person name="Wang W."/>
            <person name="Yu G."/>
            <person name="Li R."/>
        </authorList>
    </citation>
    <scope>NUCLEOTIDE SEQUENCE [LARGE SCALE GENOMIC DNA]</scope>
    <source>
        <strain evidence="1 2">CHAB 5714</strain>
    </source>
</reference>
<dbReference type="Proteomes" id="UP001199525">
    <property type="component" value="Unassembled WGS sequence"/>
</dbReference>
<accession>A0ABS8I9J0</accession>
<organism evidence="1 2">
    <name type="scientific">Nostoc favosum CHAB5714</name>
    <dbReference type="NCBI Taxonomy" id="2780399"/>
    <lineage>
        <taxon>Bacteria</taxon>
        <taxon>Bacillati</taxon>
        <taxon>Cyanobacteriota</taxon>
        <taxon>Cyanophyceae</taxon>
        <taxon>Nostocales</taxon>
        <taxon>Nostocaceae</taxon>
        <taxon>Nostoc</taxon>
        <taxon>Nostoc favosum</taxon>
    </lineage>
</organism>